<name>A0AAV9QVZ2_9TELE</name>
<dbReference type="AlphaFoldDB" id="A0AAV9QVZ2"/>
<feature type="compositionally biased region" description="Acidic residues" evidence="9">
    <location>
        <begin position="317"/>
        <end position="326"/>
    </location>
</feature>
<dbReference type="PROSITE" id="PS50071">
    <property type="entry name" value="HOMEOBOX_2"/>
    <property type="match status" value="1"/>
</dbReference>
<evidence type="ECO:0000313" key="12">
    <source>
        <dbReference type="Proteomes" id="UP001311232"/>
    </source>
</evidence>
<dbReference type="PANTHER" id="PTHR47656">
    <property type="entry name" value="HOMEOBOX PROTEIN MIXL"/>
    <property type="match status" value="1"/>
</dbReference>
<keyword evidence="3" id="KW-0217">Developmental protein</keyword>
<dbReference type="Pfam" id="PF00046">
    <property type="entry name" value="Homeodomain"/>
    <property type="match status" value="1"/>
</dbReference>
<evidence type="ECO:0000256" key="6">
    <source>
        <dbReference type="ARBA" id="ARBA00023242"/>
    </source>
</evidence>
<comment type="similarity">
    <text evidence="2">Belongs to the paired homeobox family.</text>
</comment>
<evidence type="ECO:0000256" key="7">
    <source>
        <dbReference type="PROSITE-ProRule" id="PRU00108"/>
    </source>
</evidence>
<dbReference type="GO" id="GO:0001228">
    <property type="term" value="F:DNA-binding transcription activator activity, RNA polymerase II-specific"/>
    <property type="evidence" value="ECO:0007669"/>
    <property type="project" value="InterPro"/>
</dbReference>
<dbReference type="PANTHER" id="PTHR47656:SF1">
    <property type="entry name" value="HOMEOBOX PROTEIN MIXL1"/>
    <property type="match status" value="1"/>
</dbReference>
<proteinExistence type="inferred from homology"/>
<dbReference type="FunFam" id="1.10.10.60:FF:000312">
    <property type="entry name" value="Mix-type homeobox gene 1"/>
    <property type="match status" value="1"/>
</dbReference>
<feature type="DNA-binding region" description="Homeobox" evidence="7">
    <location>
        <begin position="61"/>
        <end position="120"/>
    </location>
</feature>
<organism evidence="11 12">
    <name type="scientific">Crenichthys baileyi</name>
    <name type="common">White River springfish</name>
    <dbReference type="NCBI Taxonomy" id="28760"/>
    <lineage>
        <taxon>Eukaryota</taxon>
        <taxon>Metazoa</taxon>
        <taxon>Chordata</taxon>
        <taxon>Craniata</taxon>
        <taxon>Vertebrata</taxon>
        <taxon>Euteleostomi</taxon>
        <taxon>Actinopterygii</taxon>
        <taxon>Neopterygii</taxon>
        <taxon>Teleostei</taxon>
        <taxon>Neoteleostei</taxon>
        <taxon>Acanthomorphata</taxon>
        <taxon>Ovalentaria</taxon>
        <taxon>Atherinomorphae</taxon>
        <taxon>Cyprinodontiformes</taxon>
        <taxon>Goodeidae</taxon>
        <taxon>Crenichthys</taxon>
    </lineage>
</organism>
<evidence type="ECO:0000256" key="5">
    <source>
        <dbReference type="ARBA" id="ARBA00023155"/>
    </source>
</evidence>
<gene>
    <name evidence="11" type="ORF">CRENBAI_004934</name>
</gene>
<dbReference type="Proteomes" id="UP001311232">
    <property type="component" value="Unassembled WGS sequence"/>
</dbReference>
<comment type="subcellular location">
    <subcellularLocation>
        <location evidence="1 7 8">Nucleus</location>
    </subcellularLocation>
</comment>
<dbReference type="InterPro" id="IPR001356">
    <property type="entry name" value="HD"/>
</dbReference>
<dbReference type="GO" id="GO:0001706">
    <property type="term" value="P:endoderm formation"/>
    <property type="evidence" value="ECO:0007669"/>
    <property type="project" value="TreeGrafter"/>
</dbReference>
<keyword evidence="4 7" id="KW-0238">DNA-binding</keyword>
<evidence type="ECO:0000256" key="8">
    <source>
        <dbReference type="RuleBase" id="RU000682"/>
    </source>
</evidence>
<keyword evidence="5 7" id="KW-0371">Homeobox</keyword>
<feature type="region of interest" description="Disordered" evidence="9">
    <location>
        <begin position="116"/>
        <end position="141"/>
    </location>
</feature>
<dbReference type="EMBL" id="JAHHUM010002723">
    <property type="protein sequence ID" value="KAK5601068.1"/>
    <property type="molecule type" value="Genomic_DNA"/>
</dbReference>
<feature type="region of interest" description="Disordered" evidence="9">
    <location>
        <begin position="305"/>
        <end position="326"/>
    </location>
</feature>
<dbReference type="GO" id="GO:0005634">
    <property type="term" value="C:nucleus"/>
    <property type="evidence" value="ECO:0007669"/>
    <property type="project" value="UniProtKB-SubCell"/>
</dbReference>
<dbReference type="InterPro" id="IPR042917">
    <property type="entry name" value="MIXL1"/>
</dbReference>
<evidence type="ECO:0000256" key="4">
    <source>
        <dbReference type="ARBA" id="ARBA00023125"/>
    </source>
</evidence>
<feature type="domain" description="Homeobox" evidence="10">
    <location>
        <begin position="59"/>
        <end position="119"/>
    </location>
</feature>
<keyword evidence="6 7" id="KW-0539">Nucleus</keyword>
<dbReference type="GO" id="GO:0002244">
    <property type="term" value="P:hematopoietic progenitor cell differentiation"/>
    <property type="evidence" value="ECO:0007669"/>
    <property type="project" value="InterPro"/>
</dbReference>
<dbReference type="GO" id="GO:0000978">
    <property type="term" value="F:RNA polymerase II cis-regulatory region sequence-specific DNA binding"/>
    <property type="evidence" value="ECO:0007669"/>
    <property type="project" value="TreeGrafter"/>
</dbReference>
<evidence type="ECO:0000313" key="11">
    <source>
        <dbReference type="EMBL" id="KAK5601068.1"/>
    </source>
</evidence>
<dbReference type="SMART" id="SM00389">
    <property type="entry name" value="HOX"/>
    <property type="match status" value="1"/>
</dbReference>
<reference evidence="11 12" key="1">
    <citation type="submission" date="2021-06" db="EMBL/GenBank/DDBJ databases">
        <authorList>
            <person name="Palmer J.M."/>
        </authorList>
    </citation>
    <scope>NUCLEOTIDE SEQUENCE [LARGE SCALE GENOMIC DNA]</scope>
    <source>
        <strain evidence="11 12">MEX-2019</strain>
        <tissue evidence="11">Muscle</tissue>
    </source>
</reference>
<sequence>MSAVHGNMRVGDLSHFQMFQEGPLQMNSAVTSDYGASDVTNYFTSTNSGARTEKCVAILTHRRKRTNFTQQQIEVLEKVYSDTKYPDIYLRERLEALTGLPESRIQVWFQNRRAKSRRQVGPSVSAKASSTPSGAPFGQLPSRMGPEKVYDSHGTAVHRTGAFGLEDCFRPTMEQSTEDALRTSVQSKSSSYDHTPPSCIYDKGTRATAELMHQIKPVGAVPGCNIPLYPSELEHHPRIKTNMPGNQGPKVLVEYDNFPPNKTIGPEMKVVIPPLPTQNSFSRSSPKDKECQMQYPQLRATDSFNQFSPVYSRETQDISDSDSDWESDAMAGFGGFM</sequence>
<accession>A0AAV9QVZ2</accession>
<evidence type="ECO:0000256" key="3">
    <source>
        <dbReference type="ARBA" id="ARBA00022473"/>
    </source>
</evidence>
<evidence type="ECO:0000259" key="10">
    <source>
        <dbReference type="PROSITE" id="PS50071"/>
    </source>
</evidence>
<dbReference type="Gene3D" id="1.10.10.60">
    <property type="entry name" value="Homeodomain-like"/>
    <property type="match status" value="1"/>
</dbReference>
<dbReference type="SUPFAM" id="SSF46689">
    <property type="entry name" value="Homeodomain-like"/>
    <property type="match status" value="1"/>
</dbReference>
<protein>
    <recommendedName>
        <fullName evidence="10">Homeobox domain-containing protein</fullName>
    </recommendedName>
</protein>
<evidence type="ECO:0000256" key="2">
    <source>
        <dbReference type="ARBA" id="ARBA00005733"/>
    </source>
</evidence>
<evidence type="ECO:0000256" key="9">
    <source>
        <dbReference type="SAM" id="MobiDB-lite"/>
    </source>
</evidence>
<comment type="caution">
    <text evidence="11">The sequence shown here is derived from an EMBL/GenBank/DDBJ whole genome shotgun (WGS) entry which is preliminary data.</text>
</comment>
<keyword evidence="12" id="KW-1185">Reference proteome</keyword>
<dbReference type="InterPro" id="IPR009057">
    <property type="entry name" value="Homeodomain-like_sf"/>
</dbReference>
<dbReference type="CDD" id="cd00086">
    <property type="entry name" value="homeodomain"/>
    <property type="match status" value="1"/>
</dbReference>
<evidence type="ECO:0000256" key="1">
    <source>
        <dbReference type="ARBA" id="ARBA00004123"/>
    </source>
</evidence>